<dbReference type="InterPro" id="IPR025738">
    <property type="entry name" value="BatD"/>
</dbReference>
<sequence>MSVVPNATVAIHRCRTKSISLQRDAMKRCVAPVFKIGPWRVDRIRVVCFVCVACLILSTKTASAAESLKASIDKESAWTGEAVLMVITLYSPGPFDGTASFDLPELSRTSIIKIGNPVVGSEDVGDESFLTQRHEFNIYTQRSGTIVIPPFEVRFRGKESFVGDVKSVNATTSELKFESKRPPGTDSLGVVIATEKLNCEQSWTPDSLAHLKAGDVIERTVTRRVTGTSSIMLSPASSAAPEGIRVYTSDPEVVDKVTRGELDASRVDTIKYQVQKPGTFELPELTFTWWDPKAEKLQQTTLDGLTLTVAALPVGEQSSESAATTPTEKPYTSWAMGVSLLVALAVLYRPVKRIVEARRLSYHSVAARASREVRSACRANDARAAYAAVLAWCRIHSDRHEPLSPEDLFGDEWNRLSSYLFASGRTLSGWSGSPLLHAFNAAVKRRENHQRQRSRASLPAINPSH</sequence>
<keyword evidence="3" id="KW-1185">Reference proteome</keyword>
<feature type="domain" description="DUF7939" evidence="1">
    <location>
        <begin position="368"/>
        <end position="445"/>
    </location>
</feature>
<comment type="caution">
    <text evidence="2">The sequence shown here is derived from an EMBL/GenBank/DDBJ whole genome shotgun (WGS) entry which is preliminary data.</text>
</comment>
<reference evidence="2 3" key="1">
    <citation type="submission" date="2020-08" db="EMBL/GenBank/DDBJ databases">
        <title>Genomic Encyclopedia of Type Strains, Phase III (KMG-III): the genomes of soil and plant-associated and newly described type strains.</title>
        <authorList>
            <person name="Whitman W."/>
        </authorList>
    </citation>
    <scope>NUCLEOTIDE SEQUENCE [LARGE SCALE GENOMIC DNA]</scope>
    <source>
        <strain evidence="2 3">CECT 8075</strain>
    </source>
</reference>
<accession>A0A7W5H5E8</accession>
<dbReference type="AlphaFoldDB" id="A0A7W5H5E8"/>
<dbReference type="InterPro" id="IPR057699">
    <property type="entry name" value="DUF7939"/>
</dbReference>
<protein>
    <recommendedName>
        <fullName evidence="1">DUF7939 domain-containing protein</fullName>
    </recommendedName>
</protein>
<evidence type="ECO:0000313" key="2">
    <source>
        <dbReference type="EMBL" id="MBB3205840.1"/>
    </source>
</evidence>
<evidence type="ECO:0000259" key="1">
    <source>
        <dbReference type="Pfam" id="PF25607"/>
    </source>
</evidence>
<dbReference type="RefSeq" id="WP_184303779.1">
    <property type="nucleotide sequence ID" value="NZ_JACHXU010000004.1"/>
</dbReference>
<dbReference type="PANTHER" id="PTHR40940">
    <property type="entry name" value="PROTEIN BATD-RELATED"/>
    <property type="match status" value="1"/>
</dbReference>
<dbReference type="Proteomes" id="UP000536179">
    <property type="component" value="Unassembled WGS sequence"/>
</dbReference>
<dbReference type="EMBL" id="JACHXU010000004">
    <property type="protein sequence ID" value="MBB3205840.1"/>
    <property type="molecule type" value="Genomic_DNA"/>
</dbReference>
<dbReference type="PANTHER" id="PTHR40940:SF1">
    <property type="entry name" value="PROTEIN BATD"/>
    <property type="match status" value="1"/>
</dbReference>
<evidence type="ECO:0000313" key="3">
    <source>
        <dbReference type="Proteomes" id="UP000536179"/>
    </source>
</evidence>
<organism evidence="2 3">
    <name type="scientific">Aporhodopirellula rubra</name>
    <dbReference type="NCBI Taxonomy" id="980271"/>
    <lineage>
        <taxon>Bacteria</taxon>
        <taxon>Pseudomonadati</taxon>
        <taxon>Planctomycetota</taxon>
        <taxon>Planctomycetia</taxon>
        <taxon>Pirellulales</taxon>
        <taxon>Pirellulaceae</taxon>
        <taxon>Aporhodopirellula</taxon>
    </lineage>
</organism>
<name>A0A7W5H5E8_9BACT</name>
<proteinExistence type="predicted"/>
<dbReference type="Pfam" id="PF25607">
    <property type="entry name" value="DUF7939"/>
    <property type="match status" value="1"/>
</dbReference>
<gene>
    <name evidence="2" type="ORF">FHS27_001644</name>
</gene>